<dbReference type="Proteomes" id="UP000724686">
    <property type="component" value="Unassembled WGS sequence"/>
</dbReference>
<dbReference type="NCBIfam" id="NF047702">
    <property type="entry name" value="LIC10965_fam"/>
    <property type="match status" value="1"/>
</dbReference>
<proteinExistence type="predicted"/>
<dbReference type="RefSeq" id="WP_205280996.1">
    <property type="nucleotide sequence ID" value="NZ_JAFFPU010000073.1"/>
</dbReference>
<keyword evidence="2" id="KW-1185">Reference proteome</keyword>
<evidence type="ECO:0000313" key="2">
    <source>
        <dbReference type="Proteomes" id="UP000724686"/>
    </source>
</evidence>
<evidence type="ECO:0000313" key="1">
    <source>
        <dbReference type="EMBL" id="MBM9579030.1"/>
    </source>
</evidence>
<organism evidence="1 2">
    <name type="scientific">Leptospira ainlahdjerensis</name>
    <dbReference type="NCBI Taxonomy" id="2810033"/>
    <lineage>
        <taxon>Bacteria</taxon>
        <taxon>Pseudomonadati</taxon>
        <taxon>Spirochaetota</taxon>
        <taxon>Spirochaetia</taxon>
        <taxon>Leptospirales</taxon>
        <taxon>Leptospiraceae</taxon>
        <taxon>Leptospira</taxon>
    </lineage>
</organism>
<gene>
    <name evidence="1" type="ORF">JWG45_17930</name>
</gene>
<name>A0ABS2UF87_9LEPT</name>
<reference evidence="1 2" key="1">
    <citation type="submission" date="2021-02" db="EMBL/GenBank/DDBJ databases">
        <title>Leptospira ainlahdjerensis sp. nov., Leptospira ainazelensis sp. nov., Leptospira abararensis sp. nov. and Leptospira chreensis sp. nov., four new species isolated from water sources in Algeria.</title>
        <authorList>
            <person name="Amara Korba A."/>
            <person name="Kainiu M."/>
            <person name="Vincent A.T."/>
            <person name="Mariet J.-F."/>
            <person name="Veyrier F.J."/>
            <person name="Goarant C."/>
            <person name="Picardeau M."/>
        </authorList>
    </citation>
    <scope>NUCLEOTIDE SEQUENCE [LARGE SCALE GENOMIC DNA]</scope>
    <source>
        <strain evidence="1 2">201903070</strain>
    </source>
</reference>
<protein>
    <submittedName>
        <fullName evidence="1">Uncharacterized protein</fullName>
    </submittedName>
</protein>
<comment type="caution">
    <text evidence="1">The sequence shown here is derived from an EMBL/GenBank/DDBJ whole genome shotgun (WGS) entry which is preliminary data.</text>
</comment>
<sequence>MSKHRLKIGILLLLLLGWAGREIHTHSEKEFRLPVLHSEYTSQVEVKHSPSCPVCQFQRNLSSLWNPNFLIPQSSLILTKENSYFSNTRIPSLTIIQIQRGRAPPFSI</sequence>
<accession>A0ABS2UF87</accession>
<dbReference type="EMBL" id="JAFFPU010000073">
    <property type="protein sequence ID" value="MBM9579030.1"/>
    <property type="molecule type" value="Genomic_DNA"/>
</dbReference>